<feature type="compositionally biased region" description="Polar residues" evidence="1">
    <location>
        <begin position="41"/>
        <end position="58"/>
    </location>
</feature>
<feature type="compositionally biased region" description="Polar residues" evidence="1">
    <location>
        <begin position="100"/>
        <end position="124"/>
    </location>
</feature>
<reference evidence="2" key="1">
    <citation type="submission" date="2020-06" db="EMBL/GenBank/DDBJ databases">
        <authorList>
            <consortium name="Plant Systems Biology data submission"/>
        </authorList>
    </citation>
    <scope>NUCLEOTIDE SEQUENCE</scope>
    <source>
        <strain evidence="2">D6</strain>
    </source>
</reference>
<gene>
    <name evidence="2" type="ORF">SEMRO_1179_G249610.1</name>
</gene>
<dbReference type="EMBL" id="CAICTM010001177">
    <property type="protein sequence ID" value="CAB9521260.1"/>
    <property type="molecule type" value="Genomic_DNA"/>
</dbReference>
<dbReference type="AlphaFoldDB" id="A0A9N8HQM1"/>
<sequence length="364" mass="40285">MQTPPVHSSVAPSNVELPDAVLGKMEPGFLVSKDGSRINFNTQGFPKSSGKSKVTQTRKAAASRKSTRGLRRLCALPRAGSRRRVGIENPDASVKDKENNQPAVLTKNTLNSPKRPSGTVSERLSLSRELDTVSLKSSHEARTSYSAGYDASSCSTQTTATTTTNKSASGNQPLSRVGLLLLSCVGAHSAKNLVKNEKAGLIQAVFRGYLGRCKALELKLRRRLEEIEQSRSAELLKISEYKQNAISSYYEKLFVKPVRSQEERWQKASEELASLLPKVRSARERNTRLQEGLAQSKEDNKQLVLANSSALRSAFSEELRINKIERCGLRLREVANLYKEILQDGRQRLREFEEESGPARAELG</sequence>
<organism evidence="2 3">
    <name type="scientific">Seminavis robusta</name>
    <dbReference type="NCBI Taxonomy" id="568900"/>
    <lineage>
        <taxon>Eukaryota</taxon>
        <taxon>Sar</taxon>
        <taxon>Stramenopiles</taxon>
        <taxon>Ochrophyta</taxon>
        <taxon>Bacillariophyta</taxon>
        <taxon>Bacillariophyceae</taxon>
        <taxon>Bacillariophycidae</taxon>
        <taxon>Naviculales</taxon>
        <taxon>Naviculaceae</taxon>
        <taxon>Seminavis</taxon>
    </lineage>
</organism>
<evidence type="ECO:0000313" key="3">
    <source>
        <dbReference type="Proteomes" id="UP001153069"/>
    </source>
</evidence>
<comment type="caution">
    <text evidence="2">The sequence shown here is derived from an EMBL/GenBank/DDBJ whole genome shotgun (WGS) entry which is preliminary data.</text>
</comment>
<dbReference type="PROSITE" id="PS50096">
    <property type="entry name" value="IQ"/>
    <property type="match status" value="1"/>
</dbReference>
<evidence type="ECO:0000256" key="1">
    <source>
        <dbReference type="SAM" id="MobiDB-lite"/>
    </source>
</evidence>
<feature type="compositionally biased region" description="Low complexity" evidence="1">
    <location>
        <begin position="151"/>
        <end position="169"/>
    </location>
</feature>
<name>A0A9N8HQM1_9STRA</name>
<keyword evidence="3" id="KW-1185">Reference proteome</keyword>
<feature type="compositionally biased region" description="Basic and acidic residues" evidence="1">
    <location>
        <begin position="125"/>
        <end position="142"/>
    </location>
</feature>
<dbReference type="Proteomes" id="UP001153069">
    <property type="component" value="Unassembled WGS sequence"/>
</dbReference>
<accession>A0A9N8HQM1</accession>
<proteinExistence type="predicted"/>
<feature type="region of interest" description="Disordered" evidence="1">
    <location>
        <begin position="41"/>
        <end position="68"/>
    </location>
</feature>
<feature type="region of interest" description="Disordered" evidence="1">
    <location>
        <begin position="81"/>
        <end position="171"/>
    </location>
</feature>
<protein>
    <submittedName>
        <fullName evidence="2">Uncharacterized protein</fullName>
    </submittedName>
</protein>
<evidence type="ECO:0000313" key="2">
    <source>
        <dbReference type="EMBL" id="CAB9521260.1"/>
    </source>
</evidence>